<keyword evidence="2" id="KW-0378">Hydrolase</keyword>
<dbReference type="CDD" id="cd11331">
    <property type="entry name" value="AmyAc_OligoGlu_like"/>
    <property type="match status" value="1"/>
</dbReference>
<feature type="domain" description="Glycosyl hydrolase family 13 catalytic" evidence="4">
    <location>
        <begin position="12"/>
        <end position="390"/>
    </location>
</feature>
<dbReference type="SUPFAM" id="SSF51011">
    <property type="entry name" value="Glycosyl hydrolase domain"/>
    <property type="match status" value="1"/>
</dbReference>
<dbReference type="Proteomes" id="UP000050502">
    <property type="component" value="Unassembled WGS sequence"/>
</dbReference>
<sequence length="529" mass="61264">MAYWWQKGIIYQIYPRSFQDSNGDGIGDLPGIIQRLDYLAWLGVDAIWISPFYPSPMADFGYDVSNYTDVHPMFGTLDDFDRLVEESHRRGLRVIIDFVPNHTSDQHPWFQESRSSRDNPKRDWYIWRDPAPDGGPPNNWLSRFGGGSAWEYDERTGQYYLHSFLKEQPDLNWRNPEVRAAMLDVLRFWLRRGVDGFRVDVSFRVMKDPLLRDNPPNPNWREGMDPADRLIERYSMDFAPDIHQFNRWLRQTVEEFGKDKVLIGEMDLPFERMAAHYGKGDELHLPFNFRLLFSPWKADVVRQLIDEYERVLPAHAWPNWVLGNHDQPRIASRIGREQARVAAMFLLTVRGTPTMYYGDEIGMENVPIPPERVQDPWERLAPGFGRDPARTPMQWDDSPNAGFCPPGVEPWLPLAENYRTINVAAQRHDPTSMLTLTRALIGLRRAAPALNRGSIRTLDAPDGLLAYLREAPNERYLIVLNFTDQPQGALLPEAFSSANIVLSTYLDRNELVTNRELRLRPNEGIVAMV</sequence>
<keyword evidence="3" id="KW-0326">Glycosidase</keyword>
<comment type="caution">
    <text evidence="5">The sequence shown here is derived from an EMBL/GenBank/DDBJ whole genome shotgun (WGS) entry which is preliminary data.</text>
</comment>
<reference evidence="5 6" key="1">
    <citation type="submission" date="2015-07" db="EMBL/GenBank/DDBJ databases">
        <title>Whole genome sequence of Ardenticatena maritima DSM 23922.</title>
        <authorList>
            <person name="Hemp J."/>
            <person name="Ward L.M."/>
            <person name="Pace L.A."/>
            <person name="Fischer W.W."/>
        </authorList>
    </citation>
    <scope>NUCLEOTIDE SEQUENCE [LARGE SCALE GENOMIC DNA]</scope>
    <source>
        <strain evidence="5 6">110S</strain>
    </source>
</reference>
<dbReference type="Gene3D" id="3.90.400.10">
    <property type="entry name" value="Oligo-1,6-glucosidase, Domain 2"/>
    <property type="match status" value="1"/>
</dbReference>
<dbReference type="PATRIC" id="fig|872965.6.peg.817"/>
<dbReference type="Gene3D" id="3.20.20.80">
    <property type="entry name" value="Glycosidases"/>
    <property type="match status" value="2"/>
</dbReference>
<dbReference type="AlphaFoldDB" id="A0A0P6XYC2"/>
<gene>
    <name evidence="5" type="ORF">SE16_04225</name>
</gene>
<dbReference type="PANTHER" id="PTHR10357">
    <property type="entry name" value="ALPHA-AMYLASE FAMILY MEMBER"/>
    <property type="match status" value="1"/>
</dbReference>
<dbReference type="EMBL" id="LGKN01000003">
    <property type="protein sequence ID" value="KPL89627.1"/>
    <property type="molecule type" value="Genomic_DNA"/>
</dbReference>
<protein>
    <submittedName>
        <fullName evidence="5">Alpha-amylase</fullName>
    </submittedName>
</protein>
<dbReference type="GO" id="GO:0009313">
    <property type="term" value="P:oligosaccharide catabolic process"/>
    <property type="evidence" value="ECO:0007669"/>
    <property type="project" value="TreeGrafter"/>
</dbReference>
<dbReference type="InterPro" id="IPR017853">
    <property type="entry name" value="GH"/>
</dbReference>
<evidence type="ECO:0000313" key="5">
    <source>
        <dbReference type="EMBL" id="KPL89627.1"/>
    </source>
</evidence>
<evidence type="ECO:0000256" key="3">
    <source>
        <dbReference type="ARBA" id="ARBA00023295"/>
    </source>
</evidence>
<dbReference type="FunFam" id="3.90.400.10:FF:000002">
    <property type="entry name" value="Sucrose isomerase"/>
    <property type="match status" value="1"/>
</dbReference>
<dbReference type="InterPro" id="IPR045857">
    <property type="entry name" value="O16G_dom_2"/>
</dbReference>
<evidence type="ECO:0000256" key="2">
    <source>
        <dbReference type="ARBA" id="ARBA00022801"/>
    </source>
</evidence>
<dbReference type="PANTHER" id="PTHR10357:SF179">
    <property type="entry name" value="NEUTRAL AND BASIC AMINO ACID TRANSPORT PROTEIN RBAT"/>
    <property type="match status" value="1"/>
</dbReference>
<dbReference type="Pfam" id="PF00128">
    <property type="entry name" value="Alpha-amylase"/>
    <property type="match status" value="1"/>
</dbReference>
<dbReference type="SMART" id="SM00642">
    <property type="entry name" value="Aamy"/>
    <property type="match status" value="1"/>
</dbReference>
<dbReference type="Gene3D" id="2.60.40.1180">
    <property type="entry name" value="Golgi alpha-mannosidase II"/>
    <property type="match status" value="1"/>
</dbReference>
<accession>A0A0P6XYC2</accession>
<evidence type="ECO:0000313" key="6">
    <source>
        <dbReference type="Proteomes" id="UP000050502"/>
    </source>
</evidence>
<proteinExistence type="inferred from homology"/>
<dbReference type="InterPro" id="IPR013780">
    <property type="entry name" value="Glyco_hydro_b"/>
</dbReference>
<organism evidence="5 6">
    <name type="scientific">Ardenticatena maritima</name>
    <dbReference type="NCBI Taxonomy" id="872965"/>
    <lineage>
        <taxon>Bacteria</taxon>
        <taxon>Bacillati</taxon>
        <taxon>Chloroflexota</taxon>
        <taxon>Ardenticatenia</taxon>
        <taxon>Ardenticatenales</taxon>
        <taxon>Ardenticatenaceae</taxon>
        <taxon>Ardenticatena</taxon>
    </lineage>
</organism>
<comment type="similarity">
    <text evidence="1">Belongs to the glycosyl hydrolase 13 family.</text>
</comment>
<evidence type="ECO:0000259" key="4">
    <source>
        <dbReference type="SMART" id="SM00642"/>
    </source>
</evidence>
<name>A0A0P6XYC2_9CHLR</name>
<dbReference type="RefSeq" id="WP_060687248.1">
    <property type="nucleotide sequence ID" value="NZ_LGKN01000003.1"/>
</dbReference>
<evidence type="ECO:0000256" key="1">
    <source>
        <dbReference type="ARBA" id="ARBA00008061"/>
    </source>
</evidence>
<dbReference type="GO" id="GO:0004556">
    <property type="term" value="F:alpha-amylase activity"/>
    <property type="evidence" value="ECO:0007669"/>
    <property type="project" value="TreeGrafter"/>
</dbReference>
<dbReference type="InterPro" id="IPR006047">
    <property type="entry name" value="GH13_cat_dom"/>
</dbReference>
<dbReference type="SUPFAM" id="SSF51445">
    <property type="entry name" value="(Trans)glycosidases"/>
    <property type="match status" value="1"/>
</dbReference>